<sequence>MKYILLALLALCSMQTIAQDKFPETALVEACSNKLDTIPRERIPAAINKLKPLAGKNLDATLQLGWLSRNIDQFSQSNQYYTQVLNMVDKKRDINYYIIAMLEMGSNNYRLRKYKKCEQILIVVDKEFPNRSLAMYYLGLALCMQKRYDEGIKRLESIYRQKKMEEAGILLTLNYIYGEKGDYKMAIKYGEIALKKTDDYILRGSVLNNIGYSKAMLGDVKGGMEMIEESLKVYPRNSYAYLNRGRIYLKLNKKKEACKEFALADANNVVPGFSTNFIPAGTCR</sequence>
<evidence type="ECO:0000313" key="3">
    <source>
        <dbReference type="Proteomes" id="UP000249547"/>
    </source>
</evidence>
<reference evidence="2 3" key="1">
    <citation type="submission" date="2018-06" db="EMBL/GenBank/DDBJ databases">
        <title>Genomic Encyclopedia of Archaeal and Bacterial Type Strains, Phase II (KMG-II): from individual species to whole genera.</title>
        <authorList>
            <person name="Goeker M."/>
        </authorList>
    </citation>
    <scope>NUCLEOTIDE SEQUENCE [LARGE SCALE GENOMIC DNA]</scope>
    <source>
        <strain evidence="2 3">DSM 23857</strain>
    </source>
</reference>
<gene>
    <name evidence="2" type="ORF">LX64_00720</name>
</gene>
<name>A0A327R577_9BACT</name>
<evidence type="ECO:0000313" key="2">
    <source>
        <dbReference type="EMBL" id="RAJ11112.1"/>
    </source>
</evidence>
<dbReference type="RefSeq" id="WP_111596208.1">
    <property type="nucleotide sequence ID" value="NZ_QLLL01000001.1"/>
</dbReference>
<keyword evidence="1" id="KW-0732">Signal</keyword>
<dbReference type="Pfam" id="PF13174">
    <property type="entry name" value="TPR_6"/>
    <property type="match status" value="1"/>
</dbReference>
<dbReference type="EMBL" id="QLLL01000001">
    <property type="protein sequence ID" value="RAJ11112.1"/>
    <property type="molecule type" value="Genomic_DNA"/>
</dbReference>
<feature type="chain" id="PRO_5016455993" evidence="1">
    <location>
        <begin position="19"/>
        <end position="284"/>
    </location>
</feature>
<dbReference type="Pfam" id="PF13431">
    <property type="entry name" value="TPR_17"/>
    <property type="match status" value="1"/>
</dbReference>
<protein>
    <submittedName>
        <fullName evidence="2">Tetratricopeptide repeat protein</fullName>
    </submittedName>
</protein>
<evidence type="ECO:0000256" key="1">
    <source>
        <dbReference type="SAM" id="SignalP"/>
    </source>
</evidence>
<keyword evidence="3" id="KW-1185">Reference proteome</keyword>
<accession>A0A327R577</accession>
<proteinExistence type="predicted"/>
<dbReference type="Gene3D" id="1.25.40.10">
    <property type="entry name" value="Tetratricopeptide repeat domain"/>
    <property type="match status" value="1"/>
</dbReference>
<dbReference type="InterPro" id="IPR011990">
    <property type="entry name" value="TPR-like_helical_dom_sf"/>
</dbReference>
<comment type="caution">
    <text evidence="2">The sequence shown here is derived from an EMBL/GenBank/DDBJ whole genome shotgun (WGS) entry which is preliminary data.</text>
</comment>
<dbReference type="SUPFAM" id="SSF48452">
    <property type="entry name" value="TPR-like"/>
    <property type="match status" value="2"/>
</dbReference>
<dbReference type="OrthoDB" id="1523318at2"/>
<dbReference type="AlphaFoldDB" id="A0A327R577"/>
<dbReference type="InterPro" id="IPR019734">
    <property type="entry name" value="TPR_rpt"/>
</dbReference>
<dbReference type="Proteomes" id="UP000249547">
    <property type="component" value="Unassembled WGS sequence"/>
</dbReference>
<dbReference type="SMART" id="SM00028">
    <property type="entry name" value="TPR"/>
    <property type="match status" value="4"/>
</dbReference>
<organism evidence="2 3">
    <name type="scientific">Chitinophaga skermanii</name>
    <dbReference type="NCBI Taxonomy" id="331697"/>
    <lineage>
        <taxon>Bacteria</taxon>
        <taxon>Pseudomonadati</taxon>
        <taxon>Bacteroidota</taxon>
        <taxon>Chitinophagia</taxon>
        <taxon>Chitinophagales</taxon>
        <taxon>Chitinophagaceae</taxon>
        <taxon>Chitinophaga</taxon>
    </lineage>
</organism>
<feature type="signal peptide" evidence="1">
    <location>
        <begin position="1"/>
        <end position="18"/>
    </location>
</feature>